<dbReference type="PROSITE" id="PS51257">
    <property type="entry name" value="PROKAR_LIPOPROTEIN"/>
    <property type="match status" value="1"/>
</dbReference>
<dbReference type="InterPro" id="IPR017853">
    <property type="entry name" value="GH"/>
</dbReference>
<name>A0A940IIM0_9BACT</name>
<dbReference type="Gene3D" id="2.60.40.1740">
    <property type="entry name" value="hypothetical protein (bacova_03559)"/>
    <property type="match status" value="1"/>
</dbReference>
<dbReference type="Gene3D" id="3.20.20.80">
    <property type="entry name" value="Glycosidases"/>
    <property type="match status" value="1"/>
</dbReference>
<protein>
    <submittedName>
        <fullName evidence="2">DUF1735 domain-containing protein</fullName>
    </submittedName>
</protein>
<evidence type="ECO:0000313" key="3">
    <source>
        <dbReference type="Proteomes" id="UP000725002"/>
    </source>
</evidence>
<comment type="caution">
    <text evidence="2">The sequence shown here is derived from an EMBL/GenBank/DDBJ whole genome shotgun (WGS) entry which is preliminary data.</text>
</comment>
<proteinExistence type="predicted"/>
<reference evidence="2" key="2">
    <citation type="journal article" date="2021" name="PeerJ">
        <title>Extensive microbial diversity within the chicken gut microbiome revealed by metagenomics and culture.</title>
        <authorList>
            <person name="Gilroy R."/>
            <person name="Ravi A."/>
            <person name="Getino M."/>
            <person name="Pursley I."/>
            <person name="Horton D.L."/>
            <person name="Alikhan N.F."/>
            <person name="Baker D."/>
            <person name="Gharbi K."/>
            <person name="Hall N."/>
            <person name="Watson M."/>
            <person name="Adriaenssens E.M."/>
            <person name="Foster-Nyarko E."/>
            <person name="Jarju S."/>
            <person name="Secka A."/>
            <person name="Antonio M."/>
            <person name="Oren A."/>
            <person name="Chaudhuri R.R."/>
            <person name="La Ragione R."/>
            <person name="Hildebrand F."/>
            <person name="Pallen M.J."/>
        </authorList>
    </citation>
    <scope>NUCLEOTIDE SEQUENCE</scope>
    <source>
        <strain evidence="2">G3-8215</strain>
    </source>
</reference>
<evidence type="ECO:0000313" key="2">
    <source>
        <dbReference type="EMBL" id="MBO8483971.1"/>
    </source>
</evidence>
<dbReference type="InterPro" id="IPR013728">
    <property type="entry name" value="BT_3987-like_N"/>
</dbReference>
<dbReference type="AlphaFoldDB" id="A0A940IIM0"/>
<reference evidence="2" key="1">
    <citation type="submission" date="2020-10" db="EMBL/GenBank/DDBJ databases">
        <authorList>
            <person name="Gilroy R."/>
        </authorList>
    </citation>
    <scope>NUCLEOTIDE SEQUENCE</scope>
    <source>
        <strain evidence="2">G3-8215</strain>
    </source>
</reference>
<feature type="domain" description="BT-3987-like N-terminal" evidence="1">
    <location>
        <begin position="48"/>
        <end position="156"/>
    </location>
</feature>
<dbReference type="Proteomes" id="UP000725002">
    <property type="component" value="Unassembled WGS sequence"/>
</dbReference>
<gene>
    <name evidence="2" type="ORF">IAB75_07660</name>
</gene>
<evidence type="ECO:0000259" key="1">
    <source>
        <dbReference type="Pfam" id="PF08522"/>
    </source>
</evidence>
<organism evidence="2 3">
    <name type="scientific">Candidatus Cryptobacteroides avicola</name>
    <dbReference type="NCBI Taxonomy" id="2840757"/>
    <lineage>
        <taxon>Bacteria</taxon>
        <taxon>Pseudomonadati</taxon>
        <taxon>Bacteroidota</taxon>
        <taxon>Bacteroidia</taxon>
        <taxon>Bacteroidales</taxon>
        <taxon>Candidatus Cryptobacteroides</taxon>
    </lineage>
</organism>
<dbReference type="SUPFAM" id="SSF51445">
    <property type="entry name" value="(Trans)glycosidases"/>
    <property type="match status" value="1"/>
</dbReference>
<dbReference type="Pfam" id="PF08522">
    <property type="entry name" value="BT_3987-like_N"/>
    <property type="match status" value="1"/>
</dbReference>
<accession>A0A940IIM0</accession>
<dbReference type="EMBL" id="JADILV010000050">
    <property type="protein sequence ID" value="MBO8483971.1"/>
    <property type="molecule type" value="Genomic_DNA"/>
</dbReference>
<sequence length="529" mass="59128">MKHKIYNIVILGTLLLASCTDLGVNEDTGSMPDSDEFNAEAVFSLRAGQSPDNIVTMTFTHGEGQQTRDIYLQATRPAESGMTVTLASAGEDFVAEYAEATGIDYQLLPTAFWRFSGGDRLDIAAGSEESPMNTLTVFAVNTLGNVLEPGRYLLPIVGTSLTEELSDSTVFVDVNVTEPYTDPDGYELYTGDDMFTVFYLNTTEYDPRLANDMILEIYDSKSNSYSYVGIGNIVNLRTASVGYDSSTGKVSVTPSADLRYILEHYSERVQPVQDSGRKVCICIEGSGQGIGFCNFTDAQIDDFVASVKRLVDTYPIDGINLWDRNTGYDRAAENGFPEMNTTSYPKLITALREALGPDRLLTLVDYEDPTEYFWDTAATGGIEVGQHIDYAWSGYCSANEPVQIVDPWHQGMSPVSELHPRQPIARLDAKYYGCINATWYTSENTAQSEKIEDWVKNEYRQNGISVFYDIRSNRQDKFEGSTWANPAYVLDMLEINDYFRIGMSVGRLLNTPDPNNPSWNQYDKWVKDW</sequence>